<keyword evidence="12 17" id="KW-0496">Mitochondrion</keyword>
<dbReference type="Gene3D" id="3.30.499.10">
    <property type="entry name" value="Aconitase, domain 3"/>
    <property type="match status" value="2"/>
</dbReference>
<dbReference type="OrthoDB" id="10262323at2759"/>
<evidence type="ECO:0000256" key="13">
    <source>
        <dbReference type="ARBA" id="ARBA00023154"/>
    </source>
</evidence>
<comment type="pathway">
    <text evidence="3 17">Amino-acid biosynthesis; L-lysine biosynthesis via AAA pathway; L-alpha-aminoadipate from 2-oxoglutarate: step 3/5.</text>
</comment>
<comment type="function">
    <text evidence="1 17">Catalyzes the reversible hydration of cis-homoaconitate to (2R,3S)-homoisocitrate, a step in the alpha-aminoadipate pathway for lysine biosynthesis.</text>
</comment>
<comment type="catalytic activity">
    <reaction evidence="15 17">
        <text>(2R,3S)-homoisocitrate = cis-homoaconitate + H2O</text>
        <dbReference type="Rhea" id="RHEA:15485"/>
        <dbReference type="ChEBI" id="CHEBI:15377"/>
        <dbReference type="ChEBI" id="CHEBI:15404"/>
        <dbReference type="ChEBI" id="CHEBI:58174"/>
        <dbReference type="EC" id="4.2.1.36"/>
    </reaction>
</comment>
<dbReference type="InterPro" id="IPR004418">
    <property type="entry name" value="Homoaconitase_mito"/>
</dbReference>
<keyword evidence="21" id="KW-1185">Reference proteome</keyword>
<dbReference type="PRINTS" id="PR00415">
    <property type="entry name" value="ACONITASE"/>
</dbReference>
<dbReference type="FunCoup" id="A0A1Y2G1N1">
    <property type="interactions" value="92"/>
</dbReference>
<dbReference type="PROSITE" id="PS01244">
    <property type="entry name" value="ACONITASE_2"/>
    <property type="match status" value="1"/>
</dbReference>
<evidence type="ECO:0000256" key="12">
    <source>
        <dbReference type="ARBA" id="ARBA00023128"/>
    </source>
</evidence>
<keyword evidence="7 17" id="KW-0028">Amino-acid biosynthesis</keyword>
<dbReference type="InterPro" id="IPR036008">
    <property type="entry name" value="Aconitase_4Fe-4S_dom"/>
</dbReference>
<keyword evidence="11 17" id="KW-0411">Iron-sulfur</keyword>
<evidence type="ECO:0000256" key="16">
    <source>
        <dbReference type="ARBA" id="ARBA00032706"/>
    </source>
</evidence>
<dbReference type="InterPro" id="IPR018136">
    <property type="entry name" value="Aconitase_4Fe-4S_BS"/>
</dbReference>
<evidence type="ECO:0000256" key="3">
    <source>
        <dbReference type="ARBA" id="ARBA00005106"/>
    </source>
</evidence>
<dbReference type="EC" id="4.2.1.36" evidence="5 17"/>
<keyword evidence="13 17" id="KW-0457">Lysine biosynthesis</keyword>
<keyword evidence="8 17" id="KW-0479">Metal-binding</keyword>
<dbReference type="GO" id="GO:0019878">
    <property type="term" value="P:lysine biosynthetic process via aminoadipic acid"/>
    <property type="evidence" value="ECO:0007669"/>
    <property type="project" value="UniProtKB-UniRule"/>
</dbReference>
<evidence type="ECO:0000256" key="1">
    <source>
        <dbReference type="ARBA" id="ARBA00003422"/>
    </source>
</evidence>
<name>A0A1Y2G1N1_9BASI</name>
<dbReference type="NCBIfam" id="TIGR00139">
    <property type="entry name" value="h_aconitase"/>
    <property type="match status" value="1"/>
</dbReference>
<dbReference type="EMBL" id="MCGR01000003">
    <property type="protein sequence ID" value="ORY90804.1"/>
    <property type="molecule type" value="Genomic_DNA"/>
</dbReference>
<evidence type="ECO:0000256" key="6">
    <source>
        <dbReference type="ARBA" id="ARBA00021560"/>
    </source>
</evidence>
<evidence type="ECO:0000256" key="2">
    <source>
        <dbReference type="ARBA" id="ARBA00004173"/>
    </source>
</evidence>
<evidence type="ECO:0000256" key="17">
    <source>
        <dbReference type="RuleBase" id="RU362038"/>
    </source>
</evidence>
<evidence type="ECO:0000259" key="18">
    <source>
        <dbReference type="Pfam" id="PF00330"/>
    </source>
</evidence>
<comment type="similarity">
    <text evidence="4 17">Belongs to the aconitase/IPM isomerase family.</text>
</comment>
<dbReference type="InParanoid" id="A0A1Y2G1N1"/>
<feature type="domain" description="Aconitase/3-isopropylmalate dehydratase large subunit alpha/beta/alpha" evidence="18">
    <location>
        <begin position="34"/>
        <end position="472"/>
    </location>
</feature>
<evidence type="ECO:0000256" key="15">
    <source>
        <dbReference type="ARBA" id="ARBA00029338"/>
    </source>
</evidence>
<dbReference type="GO" id="GO:0005739">
    <property type="term" value="C:mitochondrion"/>
    <property type="evidence" value="ECO:0007669"/>
    <property type="project" value="UniProtKB-SubCell"/>
</dbReference>
<dbReference type="GO" id="GO:0051539">
    <property type="term" value="F:4 iron, 4 sulfur cluster binding"/>
    <property type="evidence" value="ECO:0007669"/>
    <property type="project" value="UniProtKB-UniRule"/>
</dbReference>
<evidence type="ECO:0000313" key="20">
    <source>
        <dbReference type="EMBL" id="ORY90804.1"/>
    </source>
</evidence>
<keyword evidence="9 17" id="KW-0809">Transit peptide</keyword>
<dbReference type="PANTHER" id="PTHR43822:SF2">
    <property type="entry name" value="HOMOACONITASE, MITOCHONDRIAL"/>
    <property type="match status" value="1"/>
</dbReference>
<protein>
    <recommendedName>
        <fullName evidence="6 17">Homoaconitase, mitochondrial</fullName>
        <ecNumber evidence="5 17">4.2.1.36</ecNumber>
    </recommendedName>
    <alternativeName>
        <fullName evidence="16 17">Homoaconitate hydratase</fullName>
    </alternativeName>
</protein>
<dbReference type="STRING" id="106004.A0A1Y2G1N1"/>
<dbReference type="Pfam" id="PF00330">
    <property type="entry name" value="Aconitase"/>
    <property type="match status" value="1"/>
</dbReference>
<evidence type="ECO:0000256" key="7">
    <source>
        <dbReference type="ARBA" id="ARBA00022605"/>
    </source>
</evidence>
<comment type="subcellular location">
    <subcellularLocation>
        <location evidence="2 17">Mitochondrion</location>
    </subcellularLocation>
</comment>
<dbReference type="SUPFAM" id="SSF53732">
    <property type="entry name" value="Aconitase iron-sulfur domain"/>
    <property type="match status" value="1"/>
</dbReference>
<proteinExistence type="inferred from homology"/>
<dbReference type="GO" id="GO:0046872">
    <property type="term" value="F:metal ion binding"/>
    <property type="evidence" value="ECO:0007669"/>
    <property type="project" value="UniProtKB-UniRule"/>
</dbReference>
<dbReference type="Proteomes" id="UP000193467">
    <property type="component" value="Unassembled WGS sequence"/>
</dbReference>
<dbReference type="Gene3D" id="3.20.19.10">
    <property type="entry name" value="Aconitase, domain 4"/>
    <property type="match status" value="1"/>
</dbReference>
<evidence type="ECO:0000313" key="21">
    <source>
        <dbReference type="Proteomes" id="UP000193467"/>
    </source>
</evidence>
<accession>A0A1Y2G1N1</accession>
<dbReference type="InterPro" id="IPR015931">
    <property type="entry name" value="Acnase/IPM_dHydase_lsu_aba_1/3"/>
</dbReference>
<keyword evidence="14 17" id="KW-0456">Lyase</keyword>
<comment type="cofactor">
    <cofactor evidence="17">
        <name>[4Fe-4S] cluster</name>
        <dbReference type="ChEBI" id="CHEBI:49883"/>
    </cofactor>
    <text evidence="17">Binds 1 [4Fe-4S] cluster per subunit.</text>
</comment>
<dbReference type="PROSITE" id="PS00450">
    <property type="entry name" value="ACONITASE_1"/>
    <property type="match status" value="1"/>
</dbReference>
<dbReference type="InterPro" id="IPR000573">
    <property type="entry name" value="AconitaseA/IPMdHydase_ssu_swvl"/>
</dbReference>
<gene>
    <name evidence="20" type="ORF">BCR35DRAFT_287047</name>
</gene>
<evidence type="ECO:0000256" key="4">
    <source>
        <dbReference type="ARBA" id="ARBA00007185"/>
    </source>
</evidence>
<dbReference type="InterPro" id="IPR050067">
    <property type="entry name" value="IPM_dehydratase_rel_enz"/>
</dbReference>
<sequence length="723" mass="76406">MLSLRSRALTSRLAAPSLRRYLATPTALPQTYVEKVVQRHAVGLPEGAIVKAGDYVMIKPQHVMTHDNTGPVISKFKSIGATKISNPRQTVFTLDHDVQNRSKANLAKYSRIEAFAGEHEVDFYPAGRGIGHQIMIEEGYAFPGVMTVASDSHSNMYGGVGCVGTAIVRTDAAALWATQRTWWQVPPIVRVNLEGELPKGVTGKDIIIALCGSFNKDEVLNHAIEFGGDGVAQLSVDERLAIANMTTEWGALVGVFPVDKVLEEWYATQLKKLELRRFQFAGASSSLPSTPHPRLTAERLEALFANPILADEGATYSKTLTLNLPSLSPSVAGPNSVKVATPLPALEEQKVKINKAYLVSCTNSRASDLKAAADVMKGKKLAPGVEFYIAAASSVVQKESEAAGDWATLVSAGAKVLPAGCGPCIGLGVGLLEDGEVGISATNRNYKGRMGSPNALAYLASPEVVAASAIAGHICGPKVEGATPSASNPTISIVDHSATSSPSPAAAASAPAAEALLPSFPPIFSGPLLFAPQDNLNTDGIYPGKYTYQDDITLARQAEVVMENYDTAFAPLMASLKSSSTDRNGKGVLLASGYNFGTGSSREQAATALLSSGVPLVLCGSFGDIFKRNSINNALICVECPELIEDLTRDFGKEGKRNAGGKDGKGTVQTGYWVEVGSGDGKVTVRTEEGGDIIKEYKVGKVGTSVQELWLAGGLEGWVRERI</sequence>
<dbReference type="AlphaFoldDB" id="A0A1Y2G1N1"/>
<evidence type="ECO:0000256" key="14">
    <source>
        <dbReference type="ARBA" id="ARBA00023239"/>
    </source>
</evidence>
<evidence type="ECO:0000259" key="19">
    <source>
        <dbReference type="Pfam" id="PF00694"/>
    </source>
</evidence>
<evidence type="ECO:0000256" key="5">
    <source>
        <dbReference type="ARBA" id="ARBA00012022"/>
    </source>
</evidence>
<dbReference type="PANTHER" id="PTHR43822">
    <property type="entry name" value="HOMOACONITASE, MITOCHONDRIAL-RELATED"/>
    <property type="match status" value="1"/>
</dbReference>
<organism evidence="20 21">
    <name type="scientific">Leucosporidium creatinivorum</name>
    <dbReference type="NCBI Taxonomy" id="106004"/>
    <lineage>
        <taxon>Eukaryota</taxon>
        <taxon>Fungi</taxon>
        <taxon>Dikarya</taxon>
        <taxon>Basidiomycota</taxon>
        <taxon>Pucciniomycotina</taxon>
        <taxon>Microbotryomycetes</taxon>
        <taxon>Leucosporidiales</taxon>
        <taxon>Leucosporidium</taxon>
    </lineage>
</organism>
<evidence type="ECO:0000256" key="9">
    <source>
        <dbReference type="ARBA" id="ARBA00022946"/>
    </source>
</evidence>
<dbReference type="GO" id="GO:0004409">
    <property type="term" value="F:homoaconitate hydratase activity"/>
    <property type="evidence" value="ECO:0007669"/>
    <property type="project" value="UniProtKB-UniRule"/>
</dbReference>
<dbReference type="Pfam" id="PF00694">
    <property type="entry name" value="Aconitase_C"/>
    <property type="match status" value="1"/>
</dbReference>
<keyword evidence="10 17" id="KW-0408">Iron</keyword>
<dbReference type="UniPathway" id="UPA00033">
    <property type="reaction ID" value="UER01027"/>
</dbReference>
<evidence type="ECO:0000256" key="8">
    <source>
        <dbReference type="ARBA" id="ARBA00022723"/>
    </source>
</evidence>
<evidence type="ECO:0000256" key="11">
    <source>
        <dbReference type="ARBA" id="ARBA00023014"/>
    </source>
</evidence>
<dbReference type="SUPFAM" id="SSF52016">
    <property type="entry name" value="LeuD/IlvD-like"/>
    <property type="match status" value="1"/>
</dbReference>
<evidence type="ECO:0000256" key="10">
    <source>
        <dbReference type="ARBA" id="ARBA00023004"/>
    </source>
</evidence>
<feature type="domain" description="Aconitase A/isopropylmalate dehydratase small subunit swivel" evidence="19">
    <location>
        <begin position="577"/>
        <end position="642"/>
    </location>
</feature>
<dbReference type="InterPro" id="IPR015928">
    <property type="entry name" value="Aconitase/3IPM_dehydase_swvl"/>
</dbReference>
<dbReference type="InterPro" id="IPR001030">
    <property type="entry name" value="Acoase/IPM_deHydtase_lsu_aba"/>
</dbReference>
<comment type="caution">
    <text evidence="20">The sequence shown here is derived from an EMBL/GenBank/DDBJ whole genome shotgun (WGS) entry which is preliminary data.</text>
</comment>
<reference evidence="20 21" key="1">
    <citation type="submission" date="2016-07" db="EMBL/GenBank/DDBJ databases">
        <title>Pervasive Adenine N6-methylation of Active Genes in Fungi.</title>
        <authorList>
            <consortium name="DOE Joint Genome Institute"/>
            <person name="Mondo S.J."/>
            <person name="Dannebaum R.O."/>
            <person name="Kuo R.C."/>
            <person name="Labutti K."/>
            <person name="Haridas S."/>
            <person name="Kuo A."/>
            <person name="Salamov A."/>
            <person name="Ahrendt S.R."/>
            <person name="Lipzen A."/>
            <person name="Sullivan W."/>
            <person name="Andreopoulos W.B."/>
            <person name="Clum A."/>
            <person name="Lindquist E."/>
            <person name="Daum C."/>
            <person name="Ramamoorthy G.K."/>
            <person name="Gryganskyi A."/>
            <person name="Culley D."/>
            <person name="Magnuson J.K."/>
            <person name="James T.Y."/>
            <person name="O'Malley M.A."/>
            <person name="Stajich J.E."/>
            <person name="Spatafora J.W."/>
            <person name="Visel A."/>
            <person name="Grigoriev I.V."/>
        </authorList>
    </citation>
    <scope>NUCLEOTIDE SEQUENCE [LARGE SCALE GENOMIC DNA]</scope>
    <source>
        <strain evidence="20 21">62-1032</strain>
    </source>
</reference>